<sequence>MHQKRLFSGKRLVYSFWAAEKSAVGRRNPSYLLATQHAPGVFFYVVASARLFCAQWFFYRCTHQTMVAQAGQPSGWPVSNKAGIPTPVWATTHKRRNFGGSNNQYLLEAATMATTLAFPHPKFTFLFAAVRRSEPAARICMLRSAADSEHCARRLYSRDYVLCFAGRLPVQEAA</sequence>
<proteinExistence type="predicted"/>
<evidence type="ECO:0000313" key="2">
    <source>
        <dbReference type="Proteomes" id="UP000317663"/>
    </source>
</evidence>
<accession>A0A502GTJ8</accession>
<protein>
    <submittedName>
        <fullName evidence="1">Host cell division inhibitor Icd-like protein</fullName>
    </submittedName>
</protein>
<dbReference type="Pfam" id="PF10554">
    <property type="entry name" value="Phage_ASH"/>
    <property type="match status" value="1"/>
</dbReference>
<dbReference type="NCBIfam" id="NF033153">
    <property type="entry name" value="phage_ICD_like"/>
    <property type="match status" value="1"/>
</dbReference>
<dbReference type="EMBL" id="RCZD01000002">
    <property type="protein sequence ID" value="TPG64273.1"/>
    <property type="molecule type" value="Genomic_DNA"/>
</dbReference>
<organism evidence="1 2">
    <name type="scientific">Ewingella americana</name>
    <dbReference type="NCBI Taxonomy" id="41202"/>
    <lineage>
        <taxon>Bacteria</taxon>
        <taxon>Pseudomonadati</taxon>
        <taxon>Pseudomonadota</taxon>
        <taxon>Gammaproteobacteria</taxon>
        <taxon>Enterobacterales</taxon>
        <taxon>Yersiniaceae</taxon>
        <taxon>Ewingella</taxon>
    </lineage>
</organism>
<dbReference type="AlphaFoldDB" id="A0A502GTJ8"/>
<comment type="caution">
    <text evidence="1">The sequence shown here is derived from an EMBL/GenBank/DDBJ whole genome shotgun (WGS) entry which is preliminary data.</text>
</comment>
<dbReference type="RefSeq" id="WP_140470783.1">
    <property type="nucleotide sequence ID" value="NZ_RCZD01000002.1"/>
</dbReference>
<gene>
    <name evidence="1" type="ORF">EAH77_05510</name>
</gene>
<name>A0A502GTJ8_9GAMM</name>
<dbReference type="Proteomes" id="UP000317663">
    <property type="component" value="Unassembled WGS sequence"/>
</dbReference>
<reference evidence="1 2" key="1">
    <citation type="journal article" date="2019" name="Environ. Microbiol.">
        <title>Species interactions and distinct microbial communities in high Arctic permafrost affected cryosols are associated with the CH4 and CO2 gas fluxes.</title>
        <authorList>
            <person name="Altshuler I."/>
            <person name="Hamel J."/>
            <person name="Turney S."/>
            <person name="Magnuson E."/>
            <person name="Levesque R."/>
            <person name="Greer C."/>
            <person name="Whyte L.G."/>
        </authorList>
    </citation>
    <scope>NUCLEOTIDE SEQUENCE [LARGE SCALE GENOMIC DNA]</scope>
    <source>
        <strain evidence="1 2">E4</strain>
    </source>
</reference>
<keyword evidence="2" id="KW-1185">Reference proteome</keyword>
<dbReference type="OrthoDB" id="6631751at2"/>
<dbReference type="InterPro" id="IPR018880">
    <property type="entry name" value="Phage_P4_Ash"/>
</dbReference>
<evidence type="ECO:0000313" key="1">
    <source>
        <dbReference type="EMBL" id="TPG64273.1"/>
    </source>
</evidence>